<dbReference type="RefSeq" id="WP_039345665.1">
    <property type="nucleotide sequence ID" value="NZ_PGEZ01000001.1"/>
</dbReference>
<dbReference type="AlphaFoldDB" id="A0A0B2BPT9"/>
<dbReference type="Gene3D" id="1.10.150.240">
    <property type="entry name" value="Putative phosphatase, domain 2"/>
    <property type="match status" value="1"/>
</dbReference>
<dbReference type="OrthoDB" id="3774052at2"/>
<sequence>MDALVPDRPRLIVLDVNETLSDMAPIGDRLADVGADRALAPVWFSGLLRDGFALTVHAENPTFADLAADGLSRLLAPTSPAARLDDDVAHVLAGFGALPCHPDVVDGIGALADLGIRLVTLTNGATAVADGLLGRAGVRDRLDALLSVEQAGVWKPDARAYAYALEQCGVAAADAMLVAVHPWDTDGAVRAGMRAAWIDRAGSGAYPSYFRAPTITAGSLVELAERLG</sequence>
<dbReference type="InterPro" id="IPR023198">
    <property type="entry name" value="PGP-like_dom2"/>
</dbReference>
<dbReference type="GO" id="GO:0019120">
    <property type="term" value="F:hydrolase activity, acting on acid halide bonds, in C-halide compounds"/>
    <property type="evidence" value="ECO:0007669"/>
    <property type="project" value="InterPro"/>
</dbReference>
<accession>A0A0B2BPT9</accession>
<dbReference type="InterPro" id="IPR051540">
    <property type="entry name" value="S-2-haloacid_dehalogenase"/>
</dbReference>
<dbReference type="InterPro" id="IPR006328">
    <property type="entry name" value="2-HAD"/>
</dbReference>
<evidence type="ECO:0000256" key="1">
    <source>
        <dbReference type="ARBA" id="ARBA00008106"/>
    </source>
</evidence>
<dbReference type="EMBL" id="PGEZ01000001">
    <property type="protein sequence ID" value="PJJ56553.1"/>
    <property type="molecule type" value="Genomic_DNA"/>
</dbReference>
<dbReference type="NCBIfam" id="TIGR01428">
    <property type="entry name" value="HAD_type_II"/>
    <property type="match status" value="1"/>
</dbReference>
<comment type="similarity">
    <text evidence="1">Belongs to the HAD-like hydrolase superfamily. S-2-haloalkanoic acid dehalogenase family.</text>
</comment>
<evidence type="ECO:0000256" key="2">
    <source>
        <dbReference type="ARBA" id="ARBA00022801"/>
    </source>
</evidence>
<dbReference type="SUPFAM" id="SSF56784">
    <property type="entry name" value="HAD-like"/>
    <property type="match status" value="1"/>
</dbReference>
<proteinExistence type="inferred from homology"/>
<evidence type="ECO:0000313" key="3">
    <source>
        <dbReference type="EMBL" id="PJJ56553.1"/>
    </source>
</evidence>
<gene>
    <name evidence="3" type="ORF">CLV56_0762</name>
</gene>
<dbReference type="InterPro" id="IPR036412">
    <property type="entry name" value="HAD-like_sf"/>
</dbReference>
<dbReference type="SFLD" id="SFLDG01129">
    <property type="entry name" value="C1.5:_HAD__Beta-PGM__Phosphata"/>
    <property type="match status" value="1"/>
</dbReference>
<evidence type="ECO:0000313" key="4">
    <source>
        <dbReference type="Proteomes" id="UP000230842"/>
    </source>
</evidence>
<protein>
    <submittedName>
        <fullName evidence="3">2-haloacid dehalogenase</fullName>
    </submittedName>
</protein>
<name>A0A0B2BPT9_9ACTN</name>
<dbReference type="Gene3D" id="3.40.50.1000">
    <property type="entry name" value="HAD superfamily/HAD-like"/>
    <property type="match status" value="1"/>
</dbReference>
<comment type="caution">
    <text evidence="3">The sequence shown here is derived from an EMBL/GenBank/DDBJ whole genome shotgun (WGS) entry which is preliminary data.</text>
</comment>
<reference evidence="3 4" key="1">
    <citation type="submission" date="2017-11" db="EMBL/GenBank/DDBJ databases">
        <title>Genomic Encyclopedia of Archaeal and Bacterial Type Strains, Phase II (KMG-II): From Individual Species to Whole Genera.</title>
        <authorList>
            <person name="Goeker M."/>
        </authorList>
    </citation>
    <scope>NUCLEOTIDE SEQUENCE [LARGE SCALE GENOMIC DNA]</scope>
    <source>
        <strain evidence="3 4">DSM 27763</strain>
    </source>
</reference>
<keyword evidence="4" id="KW-1185">Reference proteome</keyword>
<dbReference type="PRINTS" id="PR00413">
    <property type="entry name" value="HADHALOGNASE"/>
</dbReference>
<keyword evidence="2" id="KW-0378">Hydrolase</keyword>
<dbReference type="InterPro" id="IPR023214">
    <property type="entry name" value="HAD_sf"/>
</dbReference>
<dbReference type="Proteomes" id="UP000230842">
    <property type="component" value="Unassembled WGS sequence"/>
</dbReference>
<dbReference type="SFLD" id="SFLDS00003">
    <property type="entry name" value="Haloacid_Dehalogenase"/>
    <property type="match status" value="1"/>
</dbReference>
<dbReference type="PANTHER" id="PTHR43316:SF3">
    <property type="entry name" value="HALOACID DEHALOGENASE, TYPE II (AFU_ORTHOLOGUE AFUA_2G07750)-RELATED"/>
    <property type="match status" value="1"/>
</dbReference>
<dbReference type="Pfam" id="PF00702">
    <property type="entry name" value="Hydrolase"/>
    <property type="match status" value="1"/>
</dbReference>
<dbReference type="PANTHER" id="PTHR43316">
    <property type="entry name" value="HYDROLASE, HALOACID DELAHOGENASE-RELATED"/>
    <property type="match status" value="1"/>
</dbReference>
<organism evidence="3 4">
    <name type="scientific">Mumia flava</name>
    <dbReference type="NCBI Taxonomy" id="1348852"/>
    <lineage>
        <taxon>Bacteria</taxon>
        <taxon>Bacillati</taxon>
        <taxon>Actinomycetota</taxon>
        <taxon>Actinomycetes</taxon>
        <taxon>Propionibacteriales</taxon>
        <taxon>Nocardioidaceae</taxon>
        <taxon>Mumia</taxon>
    </lineage>
</organism>
<dbReference type="InterPro" id="IPR006439">
    <property type="entry name" value="HAD-SF_hydro_IA"/>
</dbReference>